<keyword evidence="5" id="KW-0408">Iron</keyword>
<dbReference type="PANTHER" id="PTHR43756">
    <property type="entry name" value="CHOLINE MONOOXYGENASE, CHLOROPLASTIC"/>
    <property type="match status" value="1"/>
</dbReference>
<keyword evidence="3" id="KW-0479">Metal-binding</keyword>
<dbReference type="GO" id="GO:0016705">
    <property type="term" value="F:oxidoreductase activity, acting on paired donors, with incorporation or reduction of molecular oxygen"/>
    <property type="evidence" value="ECO:0007669"/>
    <property type="project" value="UniProtKB-ARBA"/>
</dbReference>
<dbReference type="InterPro" id="IPR036922">
    <property type="entry name" value="Rieske_2Fe-2S_sf"/>
</dbReference>
<dbReference type="PRINTS" id="PR00090">
    <property type="entry name" value="RNGDIOXGNASE"/>
</dbReference>
<feature type="domain" description="Rieske" evidence="7">
    <location>
        <begin position="43"/>
        <end position="140"/>
    </location>
</feature>
<protein>
    <submittedName>
        <fullName evidence="8">Rieske 2Fe-2S domain-containing protein</fullName>
    </submittedName>
</protein>
<proteinExistence type="inferred from homology"/>
<evidence type="ECO:0000256" key="1">
    <source>
        <dbReference type="ARBA" id="ARBA00008751"/>
    </source>
</evidence>
<dbReference type="SUPFAM" id="SSF50022">
    <property type="entry name" value="ISP domain"/>
    <property type="match status" value="1"/>
</dbReference>
<dbReference type="Gene3D" id="2.102.10.10">
    <property type="entry name" value="Rieske [2Fe-2S] iron-sulphur domain"/>
    <property type="match status" value="1"/>
</dbReference>
<dbReference type="Proteomes" id="UP000386847">
    <property type="component" value="Chromosome"/>
</dbReference>
<dbReference type="Pfam" id="PF00355">
    <property type="entry name" value="Rieske"/>
    <property type="match status" value="1"/>
</dbReference>
<organism evidence="8 9">
    <name type="scientific">Raineyella fluvialis</name>
    <dbReference type="NCBI Taxonomy" id="2662261"/>
    <lineage>
        <taxon>Bacteria</taxon>
        <taxon>Bacillati</taxon>
        <taxon>Actinomycetota</taxon>
        <taxon>Actinomycetes</taxon>
        <taxon>Propionibacteriales</taxon>
        <taxon>Propionibacteriaceae</taxon>
        <taxon>Raineyella</taxon>
    </lineage>
</organism>
<dbReference type="RefSeq" id="WP_153572086.1">
    <property type="nucleotide sequence ID" value="NZ_CP045725.1"/>
</dbReference>
<dbReference type="KEGG" id="rain:Rai3103_07630"/>
<dbReference type="SUPFAM" id="SSF55961">
    <property type="entry name" value="Bet v1-like"/>
    <property type="match status" value="1"/>
</dbReference>
<reference evidence="8 9" key="1">
    <citation type="submission" date="2019-10" db="EMBL/GenBank/DDBJ databases">
        <title>Genomic analysis of Raineyella sp. CBA3103.</title>
        <authorList>
            <person name="Roh S.W."/>
        </authorList>
    </citation>
    <scope>NUCLEOTIDE SEQUENCE [LARGE SCALE GENOMIC DNA]</scope>
    <source>
        <strain evidence="8 9">CBA3103</strain>
    </source>
</reference>
<evidence type="ECO:0000256" key="2">
    <source>
        <dbReference type="ARBA" id="ARBA00022714"/>
    </source>
</evidence>
<keyword evidence="4" id="KW-0560">Oxidoreductase</keyword>
<keyword evidence="9" id="KW-1185">Reference proteome</keyword>
<dbReference type="Gene3D" id="3.90.380.10">
    <property type="entry name" value="Naphthalene 1,2-dioxygenase Alpha Subunit, Chain A, domain 1"/>
    <property type="match status" value="1"/>
</dbReference>
<keyword evidence="2" id="KW-0001">2Fe-2S</keyword>
<dbReference type="Pfam" id="PF00848">
    <property type="entry name" value="Ring_hydroxyl_A"/>
    <property type="match status" value="1"/>
</dbReference>
<dbReference type="InterPro" id="IPR017941">
    <property type="entry name" value="Rieske_2Fe-2S"/>
</dbReference>
<evidence type="ECO:0000256" key="3">
    <source>
        <dbReference type="ARBA" id="ARBA00022723"/>
    </source>
</evidence>
<dbReference type="GO" id="GO:0004497">
    <property type="term" value="F:monooxygenase activity"/>
    <property type="evidence" value="ECO:0007669"/>
    <property type="project" value="UniProtKB-ARBA"/>
</dbReference>
<sequence>MADNTSLDITDLIDIDNGRLNGRIFTDEEIYEQELEKVWKRAWVMLAHDSMIPKKGDFLQTYIGEDPVMVVRQKDGSVRAFLNQCRHRGMRICRVDKGTAKAFTCTFHGWAYDLAGDLIQVPRQDTAYPETFERGNFSAVKVPRIQYYKGFWFGTWDEDAPDFEDYLGSAKYYLDGYIDRWDGGMEQVAFHRWVLPNNWKFMAEQPTSDMQHSEITHVSAATVLNKGSDAADRTKRGTNPVGRQFFSDYGHGGAWYGEKGAEVPNTGQAMQKYEAQPEIAEMIARRLGDNREVRGHLNIWPTFMVLGNYTIRVTHPRGPHEMEVWAWTFVPKDAPEEIKDSIRRDVLRTFTPGGMFEADDALNWEEMQHVLKGRVARDTGYLYQMVGAPIQWDEGCYPGGSSAHVFSDNAAINMYANYLDMMTSDSWEELMEKRAQHRLGLSAGDTVAAEA</sequence>
<evidence type="ECO:0000256" key="5">
    <source>
        <dbReference type="ARBA" id="ARBA00023004"/>
    </source>
</evidence>
<evidence type="ECO:0000313" key="9">
    <source>
        <dbReference type="Proteomes" id="UP000386847"/>
    </source>
</evidence>
<evidence type="ECO:0000259" key="7">
    <source>
        <dbReference type="PROSITE" id="PS51296"/>
    </source>
</evidence>
<dbReference type="PROSITE" id="PS51296">
    <property type="entry name" value="RIESKE"/>
    <property type="match status" value="1"/>
</dbReference>
<evidence type="ECO:0000256" key="6">
    <source>
        <dbReference type="ARBA" id="ARBA00023014"/>
    </source>
</evidence>
<accession>A0A5Q2FFV5</accession>
<dbReference type="PANTHER" id="PTHR43756:SF1">
    <property type="entry name" value="3-PHENYLPROPIONATE_CINNAMIC ACID DIOXYGENASE SUBUNIT ALPHA"/>
    <property type="match status" value="1"/>
</dbReference>
<name>A0A5Q2FFV5_9ACTN</name>
<dbReference type="GO" id="GO:0005506">
    <property type="term" value="F:iron ion binding"/>
    <property type="evidence" value="ECO:0007669"/>
    <property type="project" value="InterPro"/>
</dbReference>
<dbReference type="GO" id="GO:0051537">
    <property type="term" value="F:2 iron, 2 sulfur cluster binding"/>
    <property type="evidence" value="ECO:0007669"/>
    <property type="project" value="UniProtKB-KW"/>
</dbReference>
<evidence type="ECO:0000256" key="4">
    <source>
        <dbReference type="ARBA" id="ARBA00023002"/>
    </source>
</evidence>
<keyword evidence="6" id="KW-0411">Iron-sulfur</keyword>
<dbReference type="AlphaFoldDB" id="A0A5Q2FFV5"/>
<gene>
    <name evidence="8" type="ORF">Rai3103_07630</name>
</gene>
<dbReference type="InterPro" id="IPR001663">
    <property type="entry name" value="Rng_hydr_dOase-A"/>
</dbReference>
<evidence type="ECO:0000313" key="8">
    <source>
        <dbReference type="EMBL" id="QGF23555.1"/>
    </source>
</evidence>
<comment type="similarity">
    <text evidence="1">Belongs to the bacterial ring-hydroxylating dioxygenase alpha subunit family.</text>
</comment>
<dbReference type="EMBL" id="CP045725">
    <property type="protein sequence ID" value="QGF23555.1"/>
    <property type="molecule type" value="Genomic_DNA"/>
</dbReference>
<dbReference type="InterPro" id="IPR015879">
    <property type="entry name" value="Ring_hydroxy_dOase_asu_C_dom"/>
</dbReference>